<feature type="transmembrane region" description="Helical" evidence="12">
    <location>
        <begin position="459"/>
        <end position="482"/>
    </location>
</feature>
<keyword evidence="8 12" id="KW-1133">Transmembrane helix</keyword>
<keyword evidence="4 12" id="KW-0812">Transmembrane</keyword>
<dbReference type="AlphaFoldDB" id="A0A653DE99"/>
<name>A0A653DE99_CALMS</name>
<organism evidence="15 16">
    <name type="scientific">Callosobruchus maculatus</name>
    <name type="common">Southern cowpea weevil</name>
    <name type="synonym">Pulse bruchid</name>
    <dbReference type="NCBI Taxonomy" id="64391"/>
    <lineage>
        <taxon>Eukaryota</taxon>
        <taxon>Metazoa</taxon>
        <taxon>Ecdysozoa</taxon>
        <taxon>Arthropoda</taxon>
        <taxon>Hexapoda</taxon>
        <taxon>Insecta</taxon>
        <taxon>Pterygota</taxon>
        <taxon>Neoptera</taxon>
        <taxon>Endopterygota</taxon>
        <taxon>Coleoptera</taxon>
        <taxon>Polyphaga</taxon>
        <taxon>Cucujiformia</taxon>
        <taxon>Chrysomeloidea</taxon>
        <taxon>Chrysomelidae</taxon>
        <taxon>Bruchinae</taxon>
        <taxon>Bruchini</taxon>
        <taxon>Callosobruchus</taxon>
    </lineage>
</organism>
<keyword evidence="3" id="KW-0813">Transport</keyword>
<accession>A0A653DE99</accession>
<gene>
    <name evidence="15" type="ORF">CALMAC_LOCUS16864</name>
</gene>
<dbReference type="GO" id="GO:0005524">
    <property type="term" value="F:ATP binding"/>
    <property type="evidence" value="ECO:0007669"/>
    <property type="project" value="UniProtKB-KW"/>
</dbReference>
<dbReference type="PROSITE" id="PS50929">
    <property type="entry name" value="ABC_TM1F"/>
    <property type="match status" value="1"/>
</dbReference>
<comment type="subcellular location">
    <subcellularLocation>
        <location evidence="1">Vacuole membrane</location>
        <topology evidence="1">Multi-pass membrane protein</topology>
    </subcellularLocation>
</comment>
<dbReference type="PROSITE" id="PS00211">
    <property type="entry name" value="ABC_TRANSPORTER_1"/>
    <property type="match status" value="1"/>
</dbReference>
<dbReference type="GO" id="GO:0005774">
    <property type="term" value="C:vacuolar membrane"/>
    <property type="evidence" value="ECO:0007669"/>
    <property type="project" value="UniProtKB-SubCell"/>
</dbReference>
<dbReference type="OrthoDB" id="6500128at2759"/>
<dbReference type="Pfam" id="PF00005">
    <property type="entry name" value="ABC_tran"/>
    <property type="match status" value="1"/>
</dbReference>
<evidence type="ECO:0000256" key="12">
    <source>
        <dbReference type="SAM" id="Phobius"/>
    </source>
</evidence>
<evidence type="ECO:0000256" key="4">
    <source>
        <dbReference type="ARBA" id="ARBA00022692"/>
    </source>
</evidence>
<dbReference type="SUPFAM" id="SSF52540">
    <property type="entry name" value="P-loop containing nucleoside triphosphate hydrolases"/>
    <property type="match status" value="2"/>
</dbReference>
<dbReference type="CDD" id="cd18603">
    <property type="entry name" value="ABC_6TM_MRP1_2_3_6_D2_like"/>
    <property type="match status" value="1"/>
</dbReference>
<feature type="transmembrane region" description="Helical" evidence="12">
    <location>
        <begin position="644"/>
        <end position="665"/>
    </location>
</feature>
<dbReference type="FunFam" id="3.40.50.300:FF:000812">
    <property type="entry name" value="multidrug resistance-associated protein 1 isoform X15"/>
    <property type="match status" value="1"/>
</dbReference>
<feature type="domain" description="ABC transmembrane type-1" evidence="14">
    <location>
        <begin position="417"/>
        <end position="700"/>
    </location>
</feature>
<dbReference type="Gene3D" id="1.20.1560.10">
    <property type="entry name" value="ABC transporter type 1, transmembrane domain"/>
    <property type="match status" value="2"/>
</dbReference>
<evidence type="ECO:0000256" key="1">
    <source>
        <dbReference type="ARBA" id="ARBA00004128"/>
    </source>
</evidence>
<keyword evidence="16" id="KW-1185">Reference proteome</keyword>
<evidence type="ECO:0000256" key="5">
    <source>
        <dbReference type="ARBA" id="ARBA00022737"/>
    </source>
</evidence>
<dbReference type="InterPro" id="IPR011527">
    <property type="entry name" value="ABC1_TM_dom"/>
</dbReference>
<dbReference type="SMART" id="SM00382">
    <property type="entry name" value="AAA"/>
    <property type="match status" value="1"/>
</dbReference>
<feature type="non-terminal residue" evidence="15">
    <location>
        <position position="1"/>
    </location>
</feature>
<feature type="transmembrane region" description="Helical" evidence="12">
    <location>
        <begin position="535"/>
        <end position="553"/>
    </location>
</feature>
<dbReference type="EMBL" id="CAACVG010011623">
    <property type="protein sequence ID" value="VEN58524.1"/>
    <property type="molecule type" value="Genomic_DNA"/>
</dbReference>
<evidence type="ECO:0000259" key="14">
    <source>
        <dbReference type="PROSITE" id="PS50929"/>
    </source>
</evidence>
<evidence type="ECO:0000259" key="13">
    <source>
        <dbReference type="PROSITE" id="PS50893"/>
    </source>
</evidence>
<feature type="transmembrane region" description="Helical" evidence="12">
    <location>
        <begin position="559"/>
        <end position="579"/>
    </location>
</feature>
<evidence type="ECO:0000256" key="10">
    <source>
        <dbReference type="ARBA" id="ARBA00024220"/>
    </source>
</evidence>
<dbReference type="PANTHER" id="PTHR24223:SF443">
    <property type="entry name" value="MULTIDRUG-RESISTANCE LIKE PROTEIN 1, ISOFORM I"/>
    <property type="match status" value="1"/>
</dbReference>
<dbReference type="InterPro" id="IPR003593">
    <property type="entry name" value="AAA+_ATPase"/>
</dbReference>
<evidence type="ECO:0000256" key="7">
    <source>
        <dbReference type="ARBA" id="ARBA00022840"/>
    </source>
</evidence>
<sequence length="786" mass="87187">SLATFATYACVNTHEVLDAQKAYVSISLFNIIRGPLSMLPMMISNYVQAYISTKRLNDFLNAEELDPNNVTHEPNKEAPLTIENGTFSWGEDPILTDINVRCERNSLVAIVGSVGSGKSSLISALLGEMYKLSGKVNTDGSIAYASQQAWIQNATLRCNILFGRPYNKTEYDKVVEACALRADFNMLPAGDQTEIGEKGINLSGGQKQRISLARAVYSNADIYLLDDPLSAVDSHVGKHIFENVIGPKGLLKDKTRILVTHSITYLPQTDKVIVLKDRVVSESGTYLELLDRKGAFSEFLLQHLKEETVDDEDLEEITDQLESTPLGEEVRRISRSRLRVSESGSERIINGSRKMSVASQRSIRSLNKTTKSTELLKQDATKVKQGKLIEAEKAETGSVKWKVYKHYISSIGVWLMLLVLTLNITCQAFSVGSNVWVGVWADDKDTLINGTVNTAKRDMYLAIYGVLGIGQALTTMLSNLLFAKGTIDAAVKIHRQLLHNVMRLPCAFFDITPVGRILGRFSQDINGVDMRLPSAFQMVMGTLIGVMSTIFVISYTSPLFIAVIVPVGVVYIGIQRIYVATSRQLMRLTSVTASPIYSHFGETLSGAQTIRSYKKQDEFIEESERKVDVNQSCQYPTIISGRWLAVRLETIGNLIIFFAALFAVLEREGEPALVGLSISYALQITQSLNWLVRMTSDVETSIVAMERVKEYVEIEKEAQWEIPGKILPADWPQSGIVDFKKYSMRYRPGLELVLKDLTVHIEGGEKVGIVGRTGAGKSSLTLALFR</sequence>
<dbReference type="InterPro" id="IPR036640">
    <property type="entry name" value="ABC1_TM_sf"/>
</dbReference>
<evidence type="ECO:0000313" key="16">
    <source>
        <dbReference type="Proteomes" id="UP000410492"/>
    </source>
</evidence>
<dbReference type="FunFam" id="1.20.1560.10:FF:000001">
    <property type="entry name" value="ATP-binding cassette subfamily C member 1"/>
    <property type="match status" value="1"/>
</dbReference>
<dbReference type="InterPro" id="IPR027417">
    <property type="entry name" value="P-loop_NTPase"/>
</dbReference>
<evidence type="ECO:0000256" key="8">
    <source>
        <dbReference type="ARBA" id="ARBA00022989"/>
    </source>
</evidence>
<evidence type="ECO:0000256" key="3">
    <source>
        <dbReference type="ARBA" id="ARBA00022448"/>
    </source>
</evidence>
<reference evidence="15 16" key="1">
    <citation type="submission" date="2019-01" db="EMBL/GenBank/DDBJ databases">
        <authorList>
            <person name="Sayadi A."/>
        </authorList>
    </citation>
    <scope>NUCLEOTIDE SEQUENCE [LARGE SCALE GENOMIC DNA]</scope>
</reference>
<dbReference type="GO" id="GO:0015431">
    <property type="term" value="F:ABC-type glutathione S-conjugate transporter activity"/>
    <property type="evidence" value="ECO:0007669"/>
    <property type="project" value="UniProtKB-EC"/>
</dbReference>
<comment type="similarity">
    <text evidence="2">Belongs to the ABC transporter superfamily. ABCC family. Conjugate transporter (TC 3.A.1.208) subfamily.</text>
</comment>
<dbReference type="InterPro" id="IPR017871">
    <property type="entry name" value="ABC_transporter-like_CS"/>
</dbReference>
<keyword evidence="9 12" id="KW-0472">Membrane</keyword>
<protein>
    <recommendedName>
        <fullName evidence="10">ABC-type glutathione-S-conjugate transporter</fullName>
        <ecNumber evidence="10">7.6.2.3</ecNumber>
    </recommendedName>
</protein>
<dbReference type="GO" id="GO:0016887">
    <property type="term" value="F:ATP hydrolysis activity"/>
    <property type="evidence" value="ECO:0007669"/>
    <property type="project" value="InterPro"/>
</dbReference>
<evidence type="ECO:0000256" key="9">
    <source>
        <dbReference type="ARBA" id="ARBA00023136"/>
    </source>
</evidence>
<feature type="domain" description="ABC transporter" evidence="13">
    <location>
        <begin position="80"/>
        <end position="302"/>
    </location>
</feature>
<dbReference type="Gene3D" id="3.40.50.300">
    <property type="entry name" value="P-loop containing nucleotide triphosphate hydrolases"/>
    <property type="match status" value="2"/>
</dbReference>
<dbReference type="PROSITE" id="PS50893">
    <property type="entry name" value="ABC_TRANSPORTER_2"/>
    <property type="match status" value="1"/>
</dbReference>
<evidence type="ECO:0000313" key="15">
    <source>
        <dbReference type="EMBL" id="VEN58524.1"/>
    </source>
</evidence>
<evidence type="ECO:0000256" key="11">
    <source>
        <dbReference type="ARBA" id="ARBA00047523"/>
    </source>
</evidence>
<keyword evidence="7" id="KW-0067">ATP-binding</keyword>
<evidence type="ECO:0000256" key="2">
    <source>
        <dbReference type="ARBA" id="ARBA00009726"/>
    </source>
</evidence>
<dbReference type="SUPFAM" id="SSF90123">
    <property type="entry name" value="ABC transporter transmembrane region"/>
    <property type="match status" value="1"/>
</dbReference>
<evidence type="ECO:0000256" key="6">
    <source>
        <dbReference type="ARBA" id="ARBA00022741"/>
    </source>
</evidence>
<dbReference type="Pfam" id="PF00664">
    <property type="entry name" value="ABC_membrane"/>
    <property type="match status" value="1"/>
</dbReference>
<dbReference type="InterPro" id="IPR003439">
    <property type="entry name" value="ABC_transporter-like_ATP-bd"/>
</dbReference>
<dbReference type="EC" id="7.6.2.3" evidence="10"/>
<comment type="catalytic activity">
    <reaction evidence="11">
        <text>leukotriene C4(in) + ATP + H2O = leukotriene C4(out) + ADP + phosphate + H(+)</text>
        <dbReference type="Rhea" id="RHEA:38963"/>
        <dbReference type="ChEBI" id="CHEBI:15377"/>
        <dbReference type="ChEBI" id="CHEBI:15378"/>
        <dbReference type="ChEBI" id="CHEBI:30616"/>
        <dbReference type="ChEBI" id="CHEBI:43474"/>
        <dbReference type="ChEBI" id="CHEBI:57973"/>
        <dbReference type="ChEBI" id="CHEBI:456216"/>
    </reaction>
    <physiologicalReaction direction="left-to-right" evidence="11">
        <dbReference type="Rhea" id="RHEA:38964"/>
    </physiologicalReaction>
</comment>
<proteinExistence type="inferred from homology"/>
<dbReference type="InterPro" id="IPR050173">
    <property type="entry name" value="ABC_transporter_C-like"/>
</dbReference>
<keyword evidence="5" id="KW-0677">Repeat</keyword>
<dbReference type="CDD" id="cd03250">
    <property type="entry name" value="ABCC_MRP_domain1"/>
    <property type="match status" value="1"/>
</dbReference>
<dbReference type="Proteomes" id="UP000410492">
    <property type="component" value="Unassembled WGS sequence"/>
</dbReference>
<dbReference type="PANTHER" id="PTHR24223">
    <property type="entry name" value="ATP-BINDING CASSETTE SUB-FAMILY C"/>
    <property type="match status" value="1"/>
</dbReference>
<feature type="transmembrane region" description="Helical" evidence="12">
    <location>
        <begin position="411"/>
        <end position="439"/>
    </location>
</feature>
<keyword evidence="6" id="KW-0547">Nucleotide-binding</keyword>